<gene>
    <name evidence="4" type="ORF">UFOPK1493_03803</name>
</gene>
<dbReference type="Gene3D" id="2.40.50.140">
    <property type="entry name" value="Nucleic acid-binding proteins"/>
    <property type="match status" value="1"/>
</dbReference>
<evidence type="ECO:0000256" key="1">
    <source>
        <dbReference type="ARBA" id="ARBA00007572"/>
    </source>
</evidence>
<dbReference type="EMBL" id="CAEZSR010000240">
    <property type="protein sequence ID" value="CAB4592179.1"/>
    <property type="molecule type" value="Genomic_DNA"/>
</dbReference>
<dbReference type="PROSITE" id="PS00697">
    <property type="entry name" value="DNA_LIGASE_A1"/>
    <property type="match status" value="1"/>
</dbReference>
<dbReference type="Pfam" id="PF04679">
    <property type="entry name" value="DNA_ligase_A_C"/>
    <property type="match status" value="1"/>
</dbReference>
<comment type="similarity">
    <text evidence="1">Belongs to the ATP-dependent DNA ligase family.</text>
</comment>
<dbReference type="InterPro" id="IPR044117">
    <property type="entry name" value="OBF_LigC-like"/>
</dbReference>
<name>A0A6J6FWT9_9ZZZZ</name>
<evidence type="ECO:0000259" key="3">
    <source>
        <dbReference type="PROSITE" id="PS50160"/>
    </source>
</evidence>
<dbReference type="GO" id="GO:0005524">
    <property type="term" value="F:ATP binding"/>
    <property type="evidence" value="ECO:0007669"/>
    <property type="project" value="InterPro"/>
</dbReference>
<dbReference type="InterPro" id="IPR016059">
    <property type="entry name" value="DNA_ligase_ATP-dep_CS"/>
</dbReference>
<dbReference type="InterPro" id="IPR012309">
    <property type="entry name" value="DNA_ligase_ATP-dep_C"/>
</dbReference>
<organism evidence="4">
    <name type="scientific">freshwater metagenome</name>
    <dbReference type="NCBI Taxonomy" id="449393"/>
    <lineage>
        <taxon>unclassified sequences</taxon>
        <taxon>metagenomes</taxon>
        <taxon>ecological metagenomes</taxon>
    </lineage>
</organism>
<dbReference type="GO" id="GO:0003910">
    <property type="term" value="F:DNA ligase (ATP) activity"/>
    <property type="evidence" value="ECO:0007669"/>
    <property type="project" value="InterPro"/>
</dbReference>
<accession>A0A6J6FWT9</accession>
<evidence type="ECO:0000256" key="2">
    <source>
        <dbReference type="ARBA" id="ARBA00022598"/>
    </source>
</evidence>
<dbReference type="PANTHER" id="PTHR45674:SF4">
    <property type="entry name" value="DNA LIGASE 1"/>
    <property type="match status" value="1"/>
</dbReference>
<sequence>MTSFPGLPLDSPIAPMLAKAAERIPAGGDGEWLYEPKWDGFRCIVFRSGDEIELSSRNERPFNRYFPELLAPLLAALPERCVVDGEIVVPDAQGRGLDFDALLQRIHPAESRVRRLAAETPASFVAFDLLALDDRSLLDAPLRERRSLLGEALTSASPGAGTDATGVYLCPSTHDHAMAEHWFVEFEGAGLDGVVAKRLADPYTPDKRTLVKVKHLRTADCVVAGYRIHKDGKGVGSLLLGLHDDTGRLHHVGVTASFTAARRGELLHELAPLLDGALDEHPWREWAEAQAHAEGRLPGAQSRWNTGKDLSWVPIRVERVAEVTFGQLEKGRFRHGSTFLRWRPDRDPASCRYDQLEVADPRSFHDVVTGRI</sequence>
<dbReference type="GO" id="GO:0006310">
    <property type="term" value="P:DNA recombination"/>
    <property type="evidence" value="ECO:0007669"/>
    <property type="project" value="InterPro"/>
</dbReference>
<dbReference type="GO" id="GO:0006281">
    <property type="term" value="P:DNA repair"/>
    <property type="evidence" value="ECO:0007669"/>
    <property type="project" value="InterPro"/>
</dbReference>
<dbReference type="CDD" id="cd07970">
    <property type="entry name" value="OBF_DNA_ligase_LigC"/>
    <property type="match status" value="1"/>
</dbReference>
<dbReference type="CDD" id="cd07905">
    <property type="entry name" value="Adenylation_DNA_ligase_LigC"/>
    <property type="match status" value="1"/>
</dbReference>
<dbReference type="PROSITE" id="PS50160">
    <property type="entry name" value="DNA_LIGASE_A3"/>
    <property type="match status" value="1"/>
</dbReference>
<dbReference type="PANTHER" id="PTHR45674">
    <property type="entry name" value="DNA LIGASE 1/3 FAMILY MEMBER"/>
    <property type="match status" value="1"/>
</dbReference>
<dbReference type="AlphaFoldDB" id="A0A6J6FWT9"/>
<evidence type="ECO:0000313" key="4">
    <source>
        <dbReference type="EMBL" id="CAB4592179.1"/>
    </source>
</evidence>
<dbReference type="InterPro" id="IPR050191">
    <property type="entry name" value="ATP-dep_DNA_ligase"/>
</dbReference>
<feature type="domain" description="ATP-dependent DNA ligase family profile" evidence="3">
    <location>
        <begin position="119"/>
        <end position="244"/>
    </location>
</feature>
<reference evidence="4" key="1">
    <citation type="submission" date="2020-05" db="EMBL/GenBank/DDBJ databases">
        <authorList>
            <person name="Chiriac C."/>
            <person name="Salcher M."/>
            <person name="Ghai R."/>
            <person name="Kavagutti S V."/>
        </authorList>
    </citation>
    <scope>NUCLEOTIDE SEQUENCE</scope>
</reference>
<proteinExistence type="inferred from homology"/>
<keyword evidence="2" id="KW-0436">Ligase</keyword>
<dbReference type="InterPro" id="IPR044119">
    <property type="entry name" value="Adenylation_LigC-like"/>
</dbReference>
<dbReference type="InterPro" id="IPR012340">
    <property type="entry name" value="NA-bd_OB-fold"/>
</dbReference>
<dbReference type="Pfam" id="PF01068">
    <property type="entry name" value="DNA_ligase_A_M"/>
    <property type="match status" value="1"/>
</dbReference>
<dbReference type="SUPFAM" id="SSF56091">
    <property type="entry name" value="DNA ligase/mRNA capping enzyme, catalytic domain"/>
    <property type="match status" value="1"/>
</dbReference>
<dbReference type="Gene3D" id="3.30.470.30">
    <property type="entry name" value="DNA ligase/mRNA capping enzyme"/>
    <property type="match status" value="1"/>
</dbReference>
<dbReference type="InterPro" id="IPR012310">
    <property type="entry name" value="DNA_ligase_ATP-dep_cent"/>
</dbReference>
<dbReference type="NCBIfam" id="NF006078">
    <property type="entry name" value="PRK08224.1"/>
    <property type="match status" value="1"/>
</dbReference>
<dbReference type="SUPFAM" id="SSF50249">
    <property type="entry name" value="Nucleic acid-binding proteins"/>
    <property type="match status" value="1"/>
</dbReference>
<protein>
    <submittedName>
        <fullName evidence="4">Unannotated protein</fullName>
    </submittedName>
</protein>